<dbReference type="PRINTS" id="PR00038">
    <property type="entry name" value="HTHLUXR"/>
</dbReference>
<comment type="caution">
    <text evidence="5">Lacks conserved residue(s) required for the propagation of feature annotation.</text>
</comment>
<evidence type="ECO:0000256" key="4">
    <source>
        <dbReference type="ARBA" id="ARBA00023163"/>
    </source>
</evidence>
<dbReference type="Pfam" id="PF00196">
    <property type="entry name" value="GerE"/>
    <property type="match status" value="1"/>
</dbReference>
<dbReference type="SUPFAM" id="SSF52172">
    <property type="entry name" value="CheY-like"/>
    <property type="match status" value="1"/>
</dbReference>
<dbReference type="SUPFAM" id="SSF46894">
    <property type="entry name" value="C-terminal effector domain of the bipartite response regulators"/>
    <property type="match status" value="1"/>
</dbReference>
<evidence type="ECO:0000256" key="2">
    <source>
        <dbReference type="ARBA" id="ARBA00023015"/>
    </source>
</evidence>
<proteinExistence type="predicted"/>
<evidence type="ECO:0000256" key="3">
    <source>
        <dbReference type="ARBA" id="ARBA00023125"/>
    </source>
</evidence>
<dbReference type="InterPro" id="IPR016032">
    <property type="entry name" value="Sig_transdc_resp-reg_C-effctor"/>
</dbReference>
<dbReference type="PROSITE" id="PS00622">
    <property type="entry name" value="HTH_LUXR_1"/>
    <property type="match status" value="1"/>
</dbReference>
<keyword evidence="2" id="KW-0805">Transcription regulation</keyword>
<gene>
    <name evidence="8" type="ORF">LMG26411_02974</name>
</gene>
<keyword evidence="1" id="KW-0597">Phosphoprotein</keyword>
<dbReference type="InterPro" id="IPR058245">
    <property type="entry name" value="NreC/VraR/RcsB-like_REC"/>
</dbReference>
<reference evidence="8 9" key="1">
    <citation type="submission" date="2021-03" db="EMBL/GenBank/DDBJ databases">
        <authorList>
            <person name="Peeters C."/>
        </authorList>
    </citation>
    <scope>NUCLEOTIDE SEQUENCE [LARGE SCALE GENOMIC DNA]</scope>
    <source>
        <strain evidence="8 9">LMG 26411</strain>
    </source>
</reference>
<organism evidence="8 9">
    <name type="scientific">Cupriavidus numazuensis</name>
    <dbReference type="NCBI Taxonomy" id="221992"/>
    <lineage>
        <taxon>Bacteria</taxon>
        <taxon>Pseudomonadati</taxon>
        <taxon>Pseudomonadota</taxon>
        <taxon>Betaproteobacteria</taxon>
        <taxon>Burkholderiales</taxon>
        <taxon>Burkholderiaceae</taxon>
        <taxon>Cupriavidus</taxon>
    </lineage>
</organism>
<keyword evidence="4" id="KW-0804">Transcription</keyword>
<protein>
    <submittedName>
        <fullName evidence="8">Transcriptional regulator</fullName>
    </submittedName>
</protein>
<dbReference type="RefSeq" id="WP_211954021.1">
    <property type="nucleotide sequence ID" value="NZ_CAJPVI010000016.1"/>
</dbReference>
<sequence>MDPIPFEEALIVDARPVPPGEASWQLAHALGARRTLLADNVRQAQQMVRERQPELVVVELDALGQAGITLIKRLAARHPDVRLLVLSDSDATMAPVQALRAGAHGFVPRQRDLAEMVQAARGVMSGYLVFPTHTLEAARKLRLPSAGKLARLTARELTVLQYLARGHSNKTIGARLLISSKTVSTHKTNIMCKLNVGSVVEMVDYARQHRLL</sequence>
<comment type="caution">
    <text evidence="8">The sequence shown here is derived from an EMBL/GenBank/DDBJ whole genome shotgun (WGS) entry which is preliminary data.</text>
</comment>
<dbReference type="InterPro" id="IPR011006">
    <property type="entry name" value="CheY-like_superfamily"/>
</dbReference>
<evidence type="ECO:0000313" key="9">
    <source>
        <dbReference type="Proteomes" id="UP000672657"/>
    </source>
</evidence>
<name>A0ABM8THS2_9BURK</name>
<dbReference type="CDD" id="cd17535">
    <property type="entry name" value="REC_NarL-like"/>
    <property type="match status" value="1"/>
</dbReference>
<dbReference type="Proteomes" id="UP000672657">
    <property type="component" value="Unassembled WGS sequence"/>
</dbReference>
<accession>A0ABM8THS2</accession>
<keyword evidence="9" id="KW-1185">Reference proteome</keyword>
<dbReference type="SMART" id="SM00421">
    <property type="entry name" value="HTH_LUXR"/>
    <property type="match status" value="1"/>
</dbReference>
<evidence type="ECO:0000259" key="6">
    <source>
        <dbReference type="PROSITE" id="PS50043"/>
    </source>
</evidence>
<dbReference type="PROSITE" id="PS50043">
    <property type="entry name" value="HTH_LUXR_2"/>
    <property type="match status" value="1"/>
</dbReference>
<dbReference type="PANTHER" id="PTHR44688:SF16">
    <property type="entry name" value="DNA-BINDING TRANSCRIPTIONAL ACTIVATOR DEVR_DOSR"/>
    <property type="match status" value="1"/>
</dbReference>
<dbReference type="CDD" id="cd06170">
    <property type="entry name" value="LuxR_C_like"/>
    <property type="match status" value="1"/>
</dbReference>
<keyword evidence="3" id="KW-0238">DNA-binding</keyword>
<dbReference type="Pfam" id="PF00072">
    <property type="entry name" value="Response_reg"/>
    <property type="match status" value="1"/>
</dbReference>
<feature type="domain" description="HTH luxR-type" evidence="6">
    <location>
        <begin position="145"/>
        <end position="210"/>
    </location>
</feature>
<dbReference type="PROSITE" id="PS50110">
    <property type="entry name" value="RESPONSE_REGULATORY"/>
    <property type="match status" value="1"/>
</dbReference>
<dbReference type="InterPro" id="IPR001789">
    <property type="entry name" value="Sig_transdc_resp-reg_receiver"/>
</dbReference>
<dbReference type="PANTHER" id="PTHR44688">
    <property type="entry name" value="DNA-BINDING TRANSCRIPTIONAL ACTIVATOR DEVR_DOSR"/>
    <property type="match status" value="1"/>
</dbReference>
<feature type="domain" description="Response regulatory" evidence="7">
    <location>
        <begin position="8"/>
        <end position="124"/>
    </location>
</feature>
<evidence type="ECO:0000256" key="1">
    <source>
        <dbReference type="ARBA" id="ARBA00022553"/>
    </source>
</evidence>
<dbReference type="EMBL" id="CAJPVI010000016">
    <property type="protein sequence ID" value="CAG2146598.1"/>
    <property type="molecule type" value="Genomic_DNA"/>
</dbReference>
<dbReference type="Gene3D" id="3.40.50.2300">
    <property type="match status" value="1"/>
</dbReference>
<evidence type="ECO:0000259" key="7">
    <source>
        <dbReference type="PROSITE" id="PS50110"/>
    </source>
</evidence>
<evidence type="ECO:0000256" key="5">
    <source>
        <dbReference type="PROSITE-ProRule" id="PRU00169"/>
    </source>
</evidence>
<evidence type="ECO:0000313" key="8">
    <source>
        <dbReference type="EMBL" id="CAG2146598.1"/>
    </source>
</evidence>
<dbReference type="InterPro" id="IPR000792">
    <property type="entry name" value="Tscrpt_reg_LuxR_C"/>
</dbReference>